<keyword evidence="2" id="KW-1185">Reference proteome</keyword>
<evidence type="ECO:0000313" key="2">
    <source>
        <dbReference type="Proteomes" id="UP000324222"/>
    </source>
</evidence>
<dbReference type="EMBL" id="VSRR010007740">
    <property type="protein sequence ID" value="MPC47444.1"/>
    <property type="molecule type" value="Genomic_DNA"/>
</dbReference>
<dbReference type="AlphaFoldDB" id="A0A5B7FSV5"/>
<dbReference type="Proteomes" id="UP000324222">
    <property type="component" value="Unassembled WGS sequence"/>
</dbReference>
<sequence>MTLTNTTNPHTTALRLLLLTLSARKATLAYKDAERGLPVLAYLACVFMWLVYDTFEINPLESLRQVLCQVPVLCQKPKMRE</sequence>
<comment type="caution">
    <text evidence="1">The sequence shown here is derived from an EMBL/GenBank/DDBJ whole genome shotgun (WGS) entry which is preliminary data.</text>
</comment>
<gene>
    <name evidence="1" type="ORF">E2C01_041191</name>
</gene>
<reference evidence="1 2" key="1">
    <citation type="submission" date="2019-05" db="EMBL/GenBank/DDBJ databases">
        <title>Another draft genome of Portunus trituberculatus and its Hox gene families provides insights of decapod evolution.</title>
        <authorList>
            <person name="Jeong J.-H."/>
            <person name="Song I."/>
            <person name="Kim S."/>
            <person name="Choi T."/>
            <person name="Kim D."/>
            <person name="Ryu S."/>
            <person name="Kim W."/>
        </authorList>
    </citation>
    <scope>NUCLEOTIDE SEQUENCE [LARGE SCALE GENOMIC DNA]</scope>
    <source>
        <tissue evidence="1">Muscle</tissue>
    </source>
</reference>
<evidence type="ECO:0000313" key="1">
    <source>
        <dbReference type="EMBL" id="MPC47444.1"/>
    </source>
</evidence>
<organism evidence="1 2">
    <name type="scientific">Portunus trituberculatus</name>
    <name type="common">Swimming crab</name>
    <name type="synonym">Neptunus trituberculatus</name>
    <dbReference type="NCBI Taxonomy" id="210409"/>
    <lineage>
        <taxon>Eukaryota</taxon>
        <taxon>Metazoa</taxon>
        <taxon>Ecdysozoa</taxon>
        <taxon>Arthropoda</taxon>
        <taxon>Crustacea</taxon>
        <taxon>Multicrustacea</taxon>
        <taxon>Malacostraca</taxon>
        <taxon>Eumalacostraca</taxon>
        <taxon>Eucarida</taxon>
        <taxon>Decapoda</taxon>
        <taxon>Pleocyemata</taxon>
        <taxon>Brachyura</taxon>
        <taxon>Eubrachyura</taxon>
        <taxon>Portunoidea</taxon>
        <taxon>Portunidae</taxon>
        <taxon>Portuninae</taxon>
        <taxon>Portunus</taxon>
    </lineage>
</organism>
<protein>
    <submittedName>
        <fullName evidence="1">Uncharacterized protein</fullName>
    </submittedName>
</protein>
<proteinExistence type="predicted"/>
<name>A0A5B7FSV5_PORTR</name>
<accession>A0A5B7FSV5</accession>